<dbReference type="SMART" id="SM00046">
    <property type="entry name" value="DAGKc"/>
    <property type="match status" value="1"/>
</dbReference>
<dbReference type="PANTHER" id="PTHR30492">
    <property type="entry name" value="METHYLGLYOXAL SYNTHASE"/>
    <property type="match status" value="1"/>
</dbReference>
<keyword evidence="2" id="KW-0418">Kinase</keyword>
<dbReference type="Gene3D" id="2.60.200.40">
    <property type="match status" value="1"/>
</dbReference>
<dbReference type="PANTHER" id="PTHR30492:SF0">
    <property type="entry name" value="METHYLGLYOXAL SYNTHASE"/>
    <property type="match status" value="1"/>
</dbReference>
<reference evidence="2 3" key="1">
    <citation type="journal article" date="2021" name="Genome Biol. Evol.">
        <title>Complete Genome Sequencing of a Novel Gloeobacter Species from a Waterfall Cave in Mexico.</title>
        <authorList>
            <person name="Saw J.H."/>
            <person name="Cardona T."/>
            <person name="Montejano G."/>
        </authorList>
    </citation>
    <scope>NUCLEOTIDE SEQUENCE [LARGE SCALE GENOMIC DNA]</scope>
    <source>
        <strain evidence="2">MG652769</strain>
    </source>
</reference>
<dbReference type="InterPro" id="IPR005218">
    <property type="entry name" value="Diacylglycerol/lipid_kinase"/>
</dbReference>
<feature type="domain" description="DAGKc" evidence="1">
    <location>
        <begin position="1"/>
        <end position="129"/>
    </location>
</feature>
<dbReference type="InterPro" id="IPR016064">
    <property type="entry name" value="NAD/diacylglycerol_kinase_sf"/>
</dbReference>
<protein>
    <submittedName>
        <fullName evidence="2">YegS/Rv2252/BmrU family lipid kinase</fullName>
    </submittedName>
</protein>
<dbReference type="SUPFAM" id="SSF111331">
    <property type="entry name" value="NAD kinase/diacylglycerol kinase-like"/>
    <property type="match status" value="1"/>
</dbReference>
<name>A0ABY3PNE7_9CYAN</name>
<dbReference type="RefSeq" id="WP_230842372.1">
    <property type="nucleotide sequence ID" value="NZ_CP063845.1"/>
</dbReference>
<gene>
    <name evidence="2" type="ORF">ISF26_02625</name>
</gene>
<dbReference type="GO" id="GO:0016301">
    <property type="term" value="F:kinase activity"/>
    <property type="evidence" value="ECO:0007669"/>
    <property type="project" value="UniProtKB-KW"/>
</dbReference>
<dbReference type="InterPro" id="IPR045540">
    <property type="entry name" value="YegS/DAGK_C"/>
</dbReference>
<dbReference type="InterPro" id="IPR017438">
    <property type="entry name" value="ATP-NAD_kinase_N"/>
</dbReference>
<dbReference type="Gene3D" id="3.40.50.10330">
    <property type="entry name" value="Probable inorganic polyphosphate/atp-NAD kinase, domain 1"/>
    <property type="match status" value="1"/>
</dbReference>
<dbReference type="Pfam" id="PF19279">
    <property type="entry name" value="YegS_C"/>
    <property type="match status" value="1"/>
</dbReference>
<dbReference type="InterPro" id="IPR004363">
    <property type="entry name" value="Methylgl_synth"/>
</dbReference>
<evidence type="ECO:0000313" key="2">
    <source>
        <dbReference type="EMBL" id="UFP95166.1"/>
    </source>
</evidence>
<evidence type="ECO:0000313" key="3">
    <source>
        <dbReference type="Proteomes" id="UP001054846"/>
    </source>
</evidence>
<keyword evidence="3" id="KW-1185">Reference proteome</keyword>
<dbReference type="NCBIfam" id="TIGR00147">
    <property type="entry name" value="YegS/Rv2252/BmrU family lipid kinase"/>
    <property type="match status" value="1"/>
</dbReference>
<organism evidence="2 3">
    <name type="scientific">Gloeobacter morelensis MG652769</name>
    <dbReference type="NCBI Taxonomy" id="2781736"/>
    <lineage>
        <taxon>Bacteria</taxon>
        <taxon>Bacillati</taxon>
        <taxon>Cyanobacteriota</taxon>
        <taxon>Cyanophyceae</taxon>
        <taxon>Gloeobacterales</taxon>
        <taxon>Gloeobacteraceae</taxon>
        <taxon>Gloeobacter</taxon>
        <taxon>Gloeobacter morelensis</taxon>
    </lineage>
</organism>
<dbReference type="InterPro" id="IPR001206">
    <property type="entry name" value="Diacylglycerol_kinase_cat_dom"/>
</dbReference>
<accession>A0ABY3PNE7</accession>
<dbReference type="NCBIfam" id="NF002033">
    <property type="entry name" value="PRK00861.1"/>
    <property type="match status" value="1"/>
</dbReference>
<dbReference type="EMBL" id="CP063845">
    <property type="protein sequence ID" value="UFP95166.1"/>
    <property type="molecule type" value="Genomic_DNA"/>
</dbReference>
<sequence>MKRRAWLIFNPVAGRGNGETDLSLIEQALQEKFDLHVLLTSPEQKADALAREALACGAEIVIASGGDGTLSAVAGAVAGSHAALGIVPRGTANSVALALQLPQDLPAACRVILQERTRRIDMARCNGQPMILQAGIGYGARTIGTASRESKNALGVLAYILSGLQQLQDLEQFSVTLDTEEQLITCKAVAVTVANLAPPTSVLAQGPAQVRPDDGELDITIVAASGLVEAVTTGYHLLWTALRDQPAQRENVGFLRARKVRIVAEPVQESMVDGELVGTTPMEIECLAGALNVLIDAPEDVEQPAEQKLEGLPGLQVELKE</sequence>
<dbReference type="PROSITE" id="PS50146">
    <property type="entry name" value="DAGK"/>
    <property type="match status" value="1"/>
</dbReference>
<proteinExistence type="predicted"/>
<evidence type="ECO:0000259" key="1">
    <source>
        <dbReference type="PROSITE" id="PS50146"/>
    </source>
</evidence>
<dbReference type="Pfam" id="PF00781">
    <property type="entry name" value="DAGK_cat"/>
    <property type="match status" value="1"/>
</dbReference>
<keyword evidence="2" id="KW-0808">Transferase</keyword>
<dbReference type="Proteomes" id="UP001054846">
    <property type="component" value="Chromosome"/>
</dbReference>